<keyword evidence="18" id="KW-1185">Reference proteome</keyword>
<proteinExistence type="inferred from homology"/>
<dbReference type="Pfam" id="PF07715">
    <property type="entry name" value="Plug"/>
    <property type="match status" value="1"/>
</dbReference>
<keyword evidence="9 10" id="KW-0998">Cell outer membrane</keyword>
<comment type="subcellular location">
    <subcellularLocation>
        <location evidence="1 10">Cell outer membrane</location>
        <topology evidence="1 10">Multi-pass membrane protein</topology>
    </subcellularLocation>
</comment>
<dbReference type="EMBL" id="CP002637">
    <property type="protein sequence ID" value="AEC00876.1"/>
    <property type="molecule type" value="Genomic_DNA"/>
</dbReference>
<gene>
    <name evidence="15" type="ordered locus">Selsp_1923</name>
    <name evidence="16" type="ORF">SELSPUOL_00078</name>
</gene>
<evidence type="ECO:0000313" key="16">
    <source>
        <dbReference type="EMBL" id="EEX78478.1"/>
    </source>
</evidence>
<evidence type="ECO:0000256" key="11">
    <source>
        <dbReference type="RuleBase" id="RU003357"/>
    </source>
</evidence>
<evidence type="ECO:0000256" key="12">
    <source>
        <dbReference type="SAM" id="SignalP"/>
    </source>
</evidence>
<organism evidence="16 17">
    <name type="scientific">Selenomonas sputigena (strain ATCC 35185 / DSM 20758 / CCUG 44933 / VPI D19B-28)</name>
    <dbReference type="NCBI Taxonomy" id="546271"/>
    <lineage>
        <taxon>Bacteria</taxon>
        <taxon>Bacillati</taxon>
        <taxon>Bacillota</taxon>
        <taxon>Negativicutes</taxon>
        <taxon>Selenomonadales</taxon>
        <taxon>Selenomonadaceae</taxon>
        <taxon>Selenomonas</taxon>
    </lineage>
</organism>
<evidence type="ECO:0000313" key="18">
    <source>
        <dbReference type="Proteomes" id="UP000011124"/>
    </source>
</evidence>
<dbReference type="InterPro" id="IPR036942">
    <property type="entry name" value="Beta-barrel_TonB_sf"/>
</dbReference>
<dbReference type="EMBL" id="ACKP02000002">
    <property type="protein sequence ID" value="EEX78478.1"/>
    <property type="molecule type" value="Genomic_DNA"/>
</dbReference>
<dbReference type="STRING" id="546271.Selsp_1923"/>
<dbReference type="InterPro" id="IPR039426">
    <property type="entry name" value="TonB-dep_rcpt-like"/>
</dbReference>
<reference evidence="15 18" key="2">
    <citation type="submission" date="2011-04" db="EMBL/GenBank/DDBJ databases">
        <title>The complete genome of Selenomonas sputigena DSM 20758.</title>
        <authorList>
            <consortium name="US DOE Joint Genome Institute (JGI-PGF)"/>
            <person name="Lucas S."/>
            <person name="Copeland A."/>
            <person name="Lapidus A."/>
            <person name="Bruce D."/>
            <person name="Goodwin L."/>
            <person name="Pitluck S."/>
            <person name="Peters L."/>
            <person name="Kyrpides N."/>
            <person name="Mavromatis K."/>
            <person name="Ivanova N."/>
            <person name="Ovchinnikova G."/>
            <person name="Teshima H."/>
            <person name="Detter J.C."/>
            <person name="Tapia R."/>
            <person name="Han C."/>
            <person name="Land M."/>
            <person name="Hauser L."/>
            <person name="Markowitz V."/>
            <person name="Cheng J.-F."/>
            <person name="Hugenholtz P."/>
            <person name="Woyke T."/>
            <person name="Wu D."/>
            <person name="Gronow S."/>
            <person name="Wellnitz S."/>
            <person name="Schneider S."/>
            <person name="Klenk H.-P."/>
            <person name="Eisen J.A."/>
        </authorList>
    </citation>
    <scope>NUCLEOTIDE SEQUENCE [LARGE SCALE GENOMIC DNA]</scope>
    <source>
        <strain evidence="15">ATCC 35185</strain>
        <strain evidence="18">ATCC 35185 / DSM 20758 / VPI D19B-28</strain>
    </source>
</reference>
<dbReference type="Gene3D" id="2.40.170.20">
    <property type="entry name" value="TonB-dependent receptor, beta-barrel domain"/>
    <property type="match status" value="1"/>
</dbReference>
<dbReference type="OrthoDB" id="101167at2"/>
<accession>C9LRL2</accession>
<dbReference type="PROSITE" id="PS52016">
    <property type="entry name" value="TONB_DEPENDENT_REC_3"/>
    <property type="match status" value="1"/>
</dbReference>
<dbReference type="GO" id="GO:0044718">
    <property type="term" value="P:siderophore transmembrane transport"/>
    <property type="evidence" value="ECO:0007669"/>
    <property type="project" value="TreeGrafter"/>
</dbReference>
<sequence>MKKRTSKNAGRALALAVALHFALPVCAAHAEESVKEGAEVQTDAVNVEADAAKEEAKYESQSTTIITKEDIARKQAKSVEDVIFNEVGVTRTIDAMGNVGVSIRGGDPRHTLLMVDGQRVLGGEAKYNGNGDELLRIGAENIERIEIIRGAASAKYGADAIGGVIHVITKKGVKSPSVELNVEGRYHSSRTGSGTETNTLPTNFFLRADSGDLGKLNLSAWVSKREVLPVYSGGKQFVMGENWYDDFKPSLRFYGSIKNDGVSGVYSFDNARKLTFRLTTEREDMQRRNKNVLYPLGSFFEPMQIYQRNRSRDTYSLGFEGRWSKKTDYSVSFGHGRMREDDSTVLSYYSGGHDKYAGKNSLAGVDWLEHRQTNLDFHFNTAANDAHYLSYGFGWQKEYAEGSRLKSASRVREVTINPWDYDKSLWVDDNTAGMDDKPDSYVHNHKFIRSDNGFIWDSNTEYYGSSTPPPLTYEEAKRINLTEYLMSGTISDPVLKAKFEAFNRLLREQNDLSDPKFADAPSMYLDAPVFGYYGLFESAGESYKKLKDMKFNGQYFGQEFERRANKILVGEADLTKTYAYIQDTWQLSPKTILSPILRLDHSDRFGSHATFNLGMTHTLAPHRRLKANIGTGYAEPGLGELFYNWEMYGGTGRNHLGWYWIGNPDLKPEKSFNIDLSLEGENEKTYAKIGVFHNEISDYMTHYFTGQLIDFKFQSKTAKDYEPVADRIYSFKNLGKAKLTGIEAEVQHKFDRHWSAKLGYTYLRAINASDDELPSRLLDRPTHKFDIGVNYKDEAHGWRAAFWGSYYSNMLDSNSVKTDNLFEQDSHGNYIKKRGEYHEKSFGIWNLLIEKDLTKDFTVYAGVDNLFNHQDDDRAYHDRTFRFGMNAKFHDLGTIFGYSYARNAAGQLVDENGVPLKNIYGADWFLRRPESATDDRKKGDLEVFGDYRIRSNTYRGENKAEMRETKETQADDAAARNYADRDGHGFEQRLRVGASYRIADKLDLKVIASTGAANDAAYSSSDNKGLAGAHIERAELTGSPDRWDWTLGRIHEPMGVTGYYFGREYDGMRVLYTANNTQLAFGVGNFSRTTGVSDSAYSHKEAAMIRRAPTLNELLGYYARTFRNSAGVDEHISNEPYPMPYDPKAKANYREKFNNAGKIQDANGNWVRDPSLTDAQIAEKKLEVVRELVGILKDIDAEMQRRADADPRGTYRNQWNKVINGRRATSRVYYNLKQADIIIRRGDGTVHDLTQGKPLENIPLSSYNRIRDGNIAGSPKYGGIEGLLHSENIKTMMDDVLKVYEDSGSTYETRDGRTLTRDEAIDHMFSSFVGNTASWYNRSKPWTDAFGKVRYGMTDGDWRFYHGTSKFFEALTKGRFDPLNDAPIPLPGAPITFTQPGFLLKHDVIPKMEGAGFFKVRHQVGDHLGLELWALHSFGRGAEVKGEELRIASVLGLGSRLRLGPRAMLSFDCGVNRSDMGRYFHGGRDAAGRYTGGGTNPYFWILRLDYGIADMDLPGTWGAYFDYKNFEHGSFVGGTGADLPDRYLDGIRSFTAGISFVPAKNLLLEAAYTFGARSTQTRDTLYTPEHFRLGDYARFQLTYRF</sequence>
<feature type="signal peptide" evidence="12">
    <location>
        <begin position="1"/>
        <end position="27"/>
    </location>
</feature>
<dbReference type="GO" id="GO:0015344">
    <property type="term" value="F:siderophore uptake transmembrane transporter activity"/>
    <property type="evidence" value="ECO:0007669"/>
    <property type="project" value="TreeGrafter"/>
</dbReference>
<evidence type="ECO:0000256" key="3">
    <source>
        <dbReference type="ARBA" id="ARBA00022452"/>
    </source>
</evidence>
<evidence type="ECO:0000256" key="6">
    <source>
        <dbReference type="ARBA" id="ARBA00023077"/>
    </source>
</evidence>
<keyword evidence="8 16" id="KW-0675">Receptor</keyword>
<evidence type="ECO:0000256" key="2">
    <source>
        <dbReference type="ARBA" id="ARBA00022448"/>
    </source>
</evidence>
<keyword evidence="6 11" id="KW-0798">TonB box</keyword>
<keyword evidence="4 10" id="KW-0812">Transmembrane</keyword>
<feature type="chain" id="PRO_5038283509" evidence="12">
    <location>
        <begin position="28"/>
        <end position="1601"/>
    </location>
</feature>
<dbReference type="PANTHER" id="PTHR30069:SF29">
    <property type="entry name" value="HEMOGLOBIN AND HEMOGLOBIN-HAPTOGLOBIN-BINDING PROTEIN 1-RELATED"/>
    <property type="match status" value="1"/>
</dbReference>
<dbReference type="InterPro" id="IPR037066">
    <property type="entry name" value="Plug_dom_sf"/>
</dbReference>
<evidence type="ECO:0000256" key="10">
    <source>
        <dbReference type="PROSITE-ProRule" id="PRU01360"/>
    </source>
</evidence>
<keyword evidence="3 10" id="KW-1134">Transmembrane beta strand</keyword>
<keyword evidence="2 10" id="KW-0813">Transport</keyword>
<dbReference type="Proteomes" id="UP000011124">
    <property type="component" value="Chromosome"/>
</dbReference>
<feature type="domain" description="TonB-dependent receptor-like beta-barrel" evidence="13">
    <location>
        <begin position="419"/>
        <end position="866"/>
    </location>
</feature>
<evidence type="ECO:0000256" key="4">
    <source>
        <dbReference type="ARBA" id="ARBA00022692"/>
    </source>
</evidence>
<evidence type="ECO:0000256" key="7">
    <source>
        <dbReference type="ARBA" id="ARBA00023136"/>
    </source>
</evidence>
<evidence type="ECO:0000256" key="1">
    <source>
        <dbReference type="ARBA" id="ARBA00004571"/>
    </source>
</evidence>
<dbReference type="InterPro" id="IPR000531">
    <property type="entry name" value="Beta-barrel_TonB"/>
</dbReference>
<evidence type="ECO:0000313" key="15">
    <source>
        <dbReference type="EMBL" id="AEC00876.1"/>
    </source>
</evidence>
<evidence type="ECO:0000259" key="14">
    <source>
        <dbReference type="Pfam" id="PF07715"/>
    </source>
</evidence>
<evidence type="ECO:0000256" key="8">
    <source>
        <dbReference type="ARBA" id="ARBA00023170"/>
    </source>
</evidence>
<dbReference type="CDD" id="cd01347">
    <property type="entry name" value="ligand_gated_channel"/>
    <property type="match status" value="1"/>
</dbReference>
<dbReference type="KEGG" id="ssg:Selsp_1923"/>
<reference evidence="16 17" key="1">
    <citation type="submission" date="2009-09" db="EMBL/GenBank/DDBJ databases">
        <authorList>
            <person name="Weinstock G."/>
            <person name="Sodergren E."/>
            <person name="Clifton S."/>
            <person name="Fulton L."/>
            <person name="Fulton B."/>
            <person name="Courtney L."/>
            <person name="Fronick C."/>
            <person name="Harrison M."/>
            <person name="Strong C."/>
            <person name="Farmer C."/>
            <person name="Delahaunty K."/>
            <person name="Markovic C."/>
            <person name="Hall O."/>
            <person name="Minx P."/>
            <person name="Tomlinson C."/>
            <person name="Mitreva M."/>
            <person name="Nelson J."/>
            <person name="Hou S."/>
            <person name="Wollam A."/>
            <person name="Pepin K.H."/>
            <person name="Johnson M."/>
            <person name="Bhonagiri V."/>
            <person name="Nash W.E."/>
            <person name="Warren W."/>
            <person name="Chinwalla A."/>
            <person name="Mardis E.R."/>
            <person name="Wilson R.K."/>
        </authorList>
    </citation>
    <scope>NUCLEOTIDE SEQUENCE [LARGE SCALE GENOMIC DNA]</scope>
    <source>
        <strain evidence="16">ATCC 35185</strain>
        <strain evidence="17">ATCC 35185 / DSM 20758 / VPI D19B-28</strain>
    </source>
</reference>
<dbReference type="GO" id="GO:0009279">
    <property type="term" value="C:cell outer membrane"/>
    <property type="evidence" value="ECO:0007669"/>
    <property type="project" value="UniProtKB-SubCell"/>
</dbReference>
<dbReference type="HOGENOM" id="CLU_004139_0_0_9"/>
<dbReference type="Proteomes" id="UP000003505">
    <property type="component" value="Unassembled WGS sequence"/>
</dbReference>
<comment type="similarity">
    <text evidence="10 11">Belongs to the TonB-dependent receptor family.</text>
</comment>
<keyword evidence="5 12" id="KW-0732">Signal</keyword>
<dbReference type="InterPro" id="IPR012910">
    <property type="entry name" value="Plug_dom"/>
</dbReference>
<evidence type="ECO:0000259" key="13">
    <source>
        <dbReference type="Pfam" id="PF00593"/>
    </source>
</evidence>
<dbReference type="SUPFAM" id="SSF56935">
    <property type="entry name" value="Porins"/>
    <property type="match status" value="1"/>
</dbReference>
<protein>
    <submittedName>
        <fullName evidence="15 16">TonB-dependent receptor plug</fullName>
    </submittedName>
</protein>
<dbReference type="PANTHER" id="PTHR30069">
    <property type="entry name" value="TONB-DEPENDENT OUTER MEMBRANE RECEPTOR"/>
    <property type="match status" value="1"/>
</dbReference>
<dbReference type="RefSeq" id="WP_006190654.1">
    <property type="nucleotide sequence ID" value="NC_015437.1"/>
</dbReference>
<evidence type="ECO:0000256" key="5">
    <source>
        <dbReference type="ARBA" id="ARBA00022729"/>
    </source>
</evidence>
<evidence type="ECO:0000256" key="9">
    <source>
        <dbReference type="ARBA" id="ARBA00023237"/>
    </source>
</evidence>
<dbReference type="Gene3D" id="2.170.130.10">
    <property type="entry name" value="TonB-dependent receptor, plug domain"/>
    <property type="match status" value="1"/>
</dbReference>
<dbReference type="eggNOG" id="COG4771">
    <property type="taxonomic scope" value="Bacteria"/>
</dbReference>
<keyword evidence="7 10" id="KW-0472">Membrane</keyword>
<evidence type="ECO:0000313" key="17">
    <source>
        <dbReference type="Proteomes" id="UP000003505"/>
    </source>
</evidence>
<dbReference type="Pfam" id="PF00593">
    <property type="entry name" value="TonB_dep_Rec_b-barrel"/>
    <property type="match status" value="1"/>
</dbReference>
<name>C9LRL2_SELS3</name>
<feature type="domain" description="TonB-dependent receptor plug" evidence="14">
    <location>
        <begin position="60"/>
        <end position="164"/>
    </location>
</feature>